<dbReference type="CDD" id="cd03801">
    <property type="entry name" value="GT4_PimA-like"/>
    <property type="match status" value="1"/>
</dbReference>
<reference evidence="2" key="1">
    <citation type="journal article" date="2022" name="Front. Microbiol.">
        <title>Identification of a novel aminoglycoside O-nucleotidyltransferase AadA33 in Providencia vermicola.</title>
        <authorList>
            <person name="Feng C."/>
            <person name="Gao M."/>
            <person name="Jiang W."/>
            <person name="Shi W."/>
            <person name="Li A."/>
            <person name="Liu S."/>
            <person name="Zhang L."/>
            <person name="Zhang X."/>
            <person name="Li Q."/>
            <person name="Lin H."/>
            <person name="Lu J."/>
            <person name="Li K."/>
            <person name="Zhang H."/>
            <person name="Hu Y."/>
            <person name="Bao Q."/>
            <person name="Lin X."/>
        </authorList>
    </citation>
    <scope>NUCLEOTIDE SEQUENCE</scope>
    <source>
        <strain evidence="2">P13</strain>
    </source>
</reference>
<dbReference type="RefSeq" id="WP_251464796.1">
    <property type="nucleotide sequence ID" value="NZ_CP097327.1"/>
</dbReference>
<name>A0AAX3RVM9_9GAMM</name>
<dbReference type="Pfam" id="PF13439">
    <property type="entry name" value="Glyco_transf_4"/>
    <property type="match status" value="1"/>
</dbReference>
<organism evidence="3 5">
    <name type="scientific">Providencia vermicola</name>
    <dbReference type="NCBI Taxonomy" id="333965"/>
    <lineage>
        <taxon>Bacteria</taxon>
        <taxon>Pseudomonadati</taxon>
        <taxon>Pseudomonadota</taxon>
        <taxon>Gammaproteobacteria</taxon>
        <taxon>Enterobacterales</taxon>
        <taxon>Morganellaceae</taxon>
        <taxon>Providencia</taxon>
    </lineage>
</organism>
<dbReference type="Pfam" id="PF13692">
    <property type="entry name" value="Glyco_trans_1_4"/>
    <property type="match status" value="1"/>
</dbReference>
<dbReference type="Proteomes" id="UP001222403">
    <property type="component" value="Chromosome"/>
</dbReference>
<dbReference type="EMBL" id="CP097327">
    <property type="protein sequence ID" value="USB37736.1"/>
    <property type="molecule type" value="Genomic_DNA"/>
</dbReference>
<evidence type="ECO:0000313" key="5">
    <source>
        <dbReference type="Proteomes" id="UP001222403"/>
    </source>
</evidence>
<gene>
    <name evidence="2" type="ORF">M5J11_04370</name>
    <name evidence="3" type="ORF">PG365_18725</name>
</gene>
<proteinExistence type="predicted"/>
<reference evidence="3" key="2">
    <citation type="submission" date="2023-01" db="EMBL/GenBank/DDBJ databases">
        <title>The prevalence of carbapenem-resistant bacteria in aquaculture in China and the genetic diversity of carbapenem-resistant genes.</title>
        <authorList>
            <person name="Wen R."/>
        </authorList>
    </citation>
    <scope>NUCLEOTIDE SEQUENCE</scope>
    <source>
        <strain evidence="3">PVA41-chromosome</strain>
    </source>
</reference>
<sequence>MNILVLHWGRKGAGPKYNLEMATALQNQGCNVHAGISKQAENFHDYSKKGIKTYSINTYHDIKSAGYFLFRLPLIIKKTINYIKKNNITHVYCTMPHIFNVFLSNTFKKNNIKYLLIVHDAKLHSGEENWLIDKLIKNDRKNADGFVVLTNHVRNQLNSLNKPIHVIPHPVFSYGENNNVPKKMSSNTIKLIFFGRIHHYKGLDLLLESYKELTKHSFNFSLSIYGSGDLTPYINLIKDIPNLKIENRWILDSEIENILLKHDICVIPYRDASQSGVIPTAMNCGIPIIATPVDGLKEQIINGKTGIFTTEVSSNSIYQSILYLTSHPEVYEDISKNSIYFAKNNMSWNNAALLSIKALNDI</sequence>
<dbReference type="Gene3D" id="3.40.50.2000">
    <property type="entry name" value="Glycogen Phosphorylase B"/>
    <property type="match status" value="2"/>
</dbReference>
<dbReference type="EMBL" id="CP116222">
    <property type="protein sequence ID" value="WFC06669.1"/>
    <property type="molecule type" value="Genomic_DNA"/>
</dbReference>
<evidence type="ECO:0000313" key="4">
    <source>
        <dbReference type="Proteomes" id="UP001057142"/>
    </source>
</evidence>
<evidence type="ECO:0000313" key="3">
    <source>
        <dbReference type="EMBL" id="WFC06669.1"/>
    </source>
</evidence>
<protein>
    <submittedName>
        <fullName evidence="3">Glycosyltransferase family 4 protein</fullName>
    </submittedName>
</protein>
<dbReference type="Proteomes" id="UP001057142">
    <property type="component" value="Chromosome"/>
</dbReference>
<dbReference type="SUPFAM" id="SSF53756">
    <property type="entry name" value="UDP-Glycosyltransferase/glycogen phosphorylase"/>
    <property type="match status" value="1"/>
</dbReference>
<dbReference type="InterPro" id="IPR028098">
    <property type="entry name" value="Glyco_trans_4-like_N"/>
</dbReference>
<dbReference type="AlphaFoldDB" id="A0AAX3RVM9"/>
<dbReference type="PANTHER" id="PTHR12526:SF572">
    <property type="entry name" value="BLL5144 PROTEIN"/>
    <property type="match status" value="1"/>
</dbReference>
<feature type="domain" description="Glycosyltransferase subfamily 4-like N-terminal" evidence="1">
    <location>
        <begin position="17"/>
        <end position="171"/>
    </location>
</feature>
<keyword evidence="4" id="KW-1185">Reference proteome</keyword>
<evidence type="ECO:0000313" key="2">
    <source>
        <dbReference type="EMBL" id="USB37736.1"/>
    </source>
</evidence>
<evidence type="ECO:0000259" key="1">
    <source>
        <dbReference type="Pfam" id="PF13439"/>
    </source>
</evidence>
<dbReference type="PANTHER" id="PTHR12526">
    <property type="entry name" value="GLYCOSYLTRANSFERASE"/>
    <property type="match status" value="1"/>
</dbReference>
<dbReference type="GO" id="GO:0016757">
    <property type="term" value="F:glycosyltransferase activity"/>
    <property type="evidence" value="ECO:0007669"/>
    <property type="project" value="UniProtKB-ARBA"/>
</dbReference>
<accession>A0AAX3RVM9</accession>